<dbReference type="EMBL" id="CP102480">
    <property type="protein sequence ID" value="UUX49261.1"/>
    <property type="molecule type" value="Genomic_DNA"/>
</dbReference>
<organism evidence="6 7">
    <name type="scientific">Nisaea acidiphila</name>
    <dbReference type="NCBI Taxonomy" id="1862145"/>
    <lineage>
        <taxon>Bacteria</taxon>
        <taxon>Pseudomonadati</taxon>
        <taxon>Pseudomonadota</taxon>
        <taxon>Alphaproteobacteria</taxon>
        <taxon>Rhodospirillales</taxon>
        <taxon>Thalassobaculaceae</taxon>
        <taxon>Nisaea</taxon>
    </lineage>
</organism>
<accession>A0A9J7AV24</accession>
<dbReference type="RefSeq" id="WP_257767810.1">
    <property type="nucleotide sequence ID" value="NZ_CP102480.1"/>
</dbReference>
<gene>
    <name evidence="6" type="ORF">NUH88_17890</name>
</gene>
<keyword evidence="1" id="KW-0805">Transcription regulation</keyword>
<dbReference type="Gene3D" id="1.20.120.530">
    <property type="entry name" value="GntR ligand-binding domain-like"/>
    <property type="match status" value="1"/>
</dbReference>
<dbReference type="InterPro" id="IPR036390">
    <property type="entry name" value="WH_DNA-bd_sf"/>
</dbReference>
<evidence type="ECO:0000313" key="7">
    <source>
        <dbReference type="Proteomes" id="UP001060336"/>
    </source>
</evidence>
<evidence type="ECO:0000256" key="1">
    <source>
        <dbReference type="ARBA" id="ARBA00023015"/>
    </source>
</evidence>
<feature type="region of interest" description="Disordered" evidence="4">
    <location>
        <begin position="223"/>
        <end position="255"/>
    </location>
</feature>
<keyword evidence="7" id="KW-1185">Reference proteome</keyword>
<reference evidence="6" key="1">
    <citation type="submission" date="2022-08" db="EMBL/GenBank/DDBJ databases">
        <title>Nisaea acidiphila sp. nov., isolated from a marine algal debris and emended description of the genus Nisaea Urios et al. 2008.</title>
        <authorList>
            <person name="Kwon K."/>
        </authorList>
    </citation>
    <scope>NUCLEOTIDE SEQUENCE</scope>
    <source>
        <strain evidence="6">MEBiC11861</strain>
    </source>
</reference>
<feature type="domain" description="HTH gntR-type" evidence="5">
    <location>
        <begin position="6"/>
        <end position="73"/>
    </location>
</feature>
<feature type="compositionally biased region" description="Basic and acidic residues" evidence="4">
    <location>
        <begin position="223"/>
        <end position="237"/>
    </location>
</feature>
<dbReference type="InterPro" id="IPR008920">
    <property type="entry name" value="TF_FadR/GntR_C"/>
</dbReference>
<protein>
    <submittedName>
        <fullName evidence="6">GntR family transcriptional regulator</fullName>
    </submittedName>
</protein>
<dbReference type="PROSITE" id="PS50949">
    <property type="entry name" value="HTH_GNTR"/>
    <property type="match status" value="1"/>
</dbReference>
<dbReference type="SMART" id="SM00345">
    <property type="entry name" value="HTH_GNTR"/>
    <property type="match status" value="1"/>
</dbReference>
<dbReference type="GO" id="GO:0003677">
    <property type="term" value="F:DNA binding"/>
    <property type="evidence" value="ECO:0007669"/>
    <property type="project" value="UniProtKB-KW"/>
</dbReference>
<dbReference type="SUPFAM" id="SSF46785">
    <property type="entry name" value="Winged helix' DNA-binding domain"/>
    <property type="match status" value="1"/>
</dbReference>
<dbReference type="InterPro" id="IPR000524">
    <property type="entry name" value="Tscrpt_reg_HTH_GntR"/>
</dbReference>
<evidence type="ECO:0000313" key="6">
    <source>
        <dbReference type="EMBL" id="UUX49261.1"/>
    </source>
</evidence>
<evidence type="ECO:0000259" key="5">
    <source>
        <dbReference type="PROSITE" id="PS50949"/>
    </source>
</evidence>
<dbReference type="InterPro" id="IPR036388">
    <property type="entry name" value="WH-like_DNA-bd_sf"/>
</dbReference>
<evidence type="ECO:0000256" key="4">
    <source>
        <dbReference type="SAM" id="MobiDB-lite"/>
    </source>
</evidence>
<dbReference type="AlphaFoldDB" id="A0A9J7AV24"/>
<dbReference type="Pfam" id="PF07729">
    <property type="entry name" value="FCD"/>
    <property type="match status" value="1"/>
</dbReference>
<dbReference type="Proteomes" id="UP001060336">
    <property type="component" value="Chromosome"/>
</dbReference>
<dbReference type="SUPFAM" id="SSF48008">
    <property type="entry name" value="GntR ligand-binding domain-like"/>
    <property type="match status" value="1"/>
</dbReference>
<evidence type="ECO:0000256" key="3">
    <source>
        <dbReference type="ARBA" id="ARBA00023163"/>
    </source>
</evidence>
<dbReference type="PANTHER" id="PTHR43537:SF45">
    <property type="entry name" value="GNTR FAMILY REGULATORY PROTEIN"/>
    <property type="match status" value="1"/>
</dbReference>
<dbReference type="InterPro" id="IPR011711">
    <property type="entry name" value="GntR_C"/>
</dbReference>
<keyword evidence="2" id="KW-0238">DNA-binding</keyword>
<dbReference type="Pfam" id="PF00392">
    <property type="entry name" value="GntR"/>
    <property type="match status" value="1"/>
</dbReference>
<dbReference type="PANTHER" id="PTHR43537">
    <property type="entry name" value="TRANSCRIPTIONAL REGULATOR, GNTR FAMILY"/>
    <property type="match status" value="1"/>
</dbReference>
<dbReference type="CDD" id="cd07377">
    <property type="entry name" value="WHTH_GntR"/>
    <property type="match status" value="1"/>
</dbReference>
<dbReference type="SMART" id="SM00895">
    <property type="entry name" value="FCD"/>
    <property type="match status" value="1"/>
</dbReference>
<dbReference type="Gene3D" id="1.10.10.10">
    <property type="entry name" value="Winged helix-like DNA-binding domain superfamily/Winged helix DNA-binding domain"/>
    <property type="match status" value="1"/>
</dbReference>
<dbReference type="GO" id="GO:0003700">
    <property type="term" value="F:DNA-binding transcription factor activity"/>
    <property type="evidence" value="ECO:0007669"/>
    <property type="project" value="InterPro"/>
</dbReference>
<sequence>MLEIAPNLTDQIYDALVEEICAGRLAAGTHLVQEKLAARFGVSRQPIQQVMSRLKADGMVEELGRRGLFVAPLDPERMRQHYGIRAALDGWAAKQAAARTFADPALAASLRAKGAMQQEAAEQAAAAGNSVALMRQDDAFHFMLYAAAGNPMLASTAEPHWRFLRRAMVDVLRQAERPETIWSQHGAILEAVLAGDGAAAERLAVDHVQNACELLASALEKARTEGTPHDTNAEYRPDALGSGTPAAGTDRRSRS</sequence>
<dbReference type="KEGG" id="naci:NUH88_17890"/>
<keyword evidence="3" id="KW-0804">Transcription</keyword>
<proteinExistence type="predicted"/>
<name>A0A9J7AV24_9PROT</name>
<evidence type="ECO:0000256" key="2">
    <source>
        <dbReference type="ARBA" id="ARBA00023125"/>
    </source>
</evidence>